<evidence type="ECO:0000313" key="2">
    <source>
        <dbReference type="Proteomes" id="UP001239462"/>
    </source>
</evidence>
<protein>
    <submittedName>
        <fullName evidence="1">Uncharacterized protein</fullName>
    </submittedName>
</protein>
<dbReference type="RefSeq" id="WP_289163368.1">
    <property type="nucleotide sequence ID" value="NZ_JASZZN010000006.1"/>
</dbReference>
<proteinExistence type="predicted"/>
<name>A0ABT7PH52_9BACT</name>
<keyword evidence="2" id="KW-1185">Reference proteome</keyword>
<gene>
    <name evidence="1" type="ORF">QTN89_10395</name>
</gene>
<accession>A0ABT7PH52</accession>
<organism evidence="1 2">
    <name type="scientific">Roseiconus lacunae</name>
    <dbReference type="NCBI Taxonomy" id="2605694"/>
    <lineage>
        <taxon>Bacteria</taxon>
        <taxon>Pseudomonadati</taxon>
        <taxon>Planctomycetota</taxon>
        <taxon>Planctomycetia</taxon>
        <taxon>Pirellulales</taxon>
        <taxon>Pirellulaceae</taxon>
        <taxon>Roseiconus</taxon>
    </lineage>
</organism>
<dbReference type="EMBL" id="JASZZN010000006">
    <property type="protein sequence ID" value="MDM4015840.1"/>
    <property type="molecule type" value="Genomic_DNA"/>
</dbReference>
<sequence>MSSLAERFDAKLESALAAHEQGDIAGAIRFMRQAKILIVGIPDSKLEEESIAFRPGELDAAIKELKVELNESTASETVGMVMVPHKPTNG</sequence>
<reference evidence="1 2" key="1">
    <citation type="submission" date="2023-06" db="EMBL/GenBank/DDBJ databases">
        <title>Roseiconus lacunae JC819 isolated from Gulf of Mannar region, Tamil Nadu.</title>
        <authorList>
            <person name="Pk S."/>
            <person name="Ch S."/>
            <person name="Ch V.R."/>
        </authorList>
    </citation>
    <scope>NUCLEOTIDE SEQUENCE [LARGE SCALE GENOMIC DNA]</scope>
    <source>
        <strain evidence="1 2">JC819</strain>
    </source>
</reference>
<comment type="caution">
    <text evidence="1">The sequence shown here is derived from an EMBL/GenBank/DDBJ whole genome shotgun (WGS) entry which is preliminary data.</text>
</comment>
<evidence type="ECO:0000313" key="1">
    <source>
        <dbReference type="EMBL" id="MDM4015840.1"/>
    </source>
</evidence>
<dbReference type="Proteomes" id="UP001239462">
    <property type="component" value="Unassembled WGS sequence"/>
</dbReference>